<evidence type="ECO:0000256" key="2">
    <source>
        <dbReference type="ARBA" id="ARBA00004174"/>
    </source>
</evidence>
<dbReference type="Gene3D" id="1.10.630.10">
    <property type="entry name" value="Cytochrome P450"/>
    <property type="match status" value="1"/>
</dbReference>
<evidence type="ECO:0000313" key="13">
    <source>
        <dbReference type="Proteomes" id="UP000287033"/>
    </source>
</evidence>
<organism evidence="12 13">
    <name type="scientific">Chiloscyllium punctatum</name>
    <name type="common">Brownbanded bambooshark</name>
    <name type="synonym">Hemiscyllium punctatum</name>
    <dbReference type="NCBI Taxonomy" id="137246"/>
    <lineage>
        <taxon>Eukaryota</taxon>
        <taxon>Metazoa</taxon>
        <taxon>Chordata</taxon>
        <taxon>Craniata</taxon>
        <taxon>Vertebrata</taxon>
        <taxon>Chondrichthyes</taxon>
        <taxon>Elasmobranchii</taxon>
        <taxon>Galeomorphii</taxon>
        <taxon>Galeoidea</taxon>
        <taxon>Orectolobiformes</taxon>
        <taxon>Hemiscylliidae</taxon>
        <taxon>Chiloscyllium</taxon>
    </lineage>
</organism>
<keyword evidence="6" id="KW-0492">Microsome</keyword>
<keyword evidence="11" id="KW-0472">Membrane</keyword>
<proteinExistence type="predicted"/>
<keyword evidence="7" id="KW-0560">Oxidoreductase</keyword>
<dbReference type="Proteomes" id="UP000287033">
    <property type="component" value="Unassembled WGS sequence"/>
</dbReference>
<keyword evidence="13" id="KW-1185">Reference proteome</keyword>
<protein>
    <submittedName>
        <fullName evidence="12">Uncharacterized protein</fullName>
    </submittedName>
</protein>
<evidence type="ECO:0000256" key="10">
    <source>
        <dbReference type="ARBA" id="ARBA00023098"/>
    </source>
</evidence>
<keyword evidence="9" id="KW-0503">Monooxygenase</keyword>
<comment type="caution">
    <text evidence="12">The sequence shown here is derived from an EMBL/GenBank/DDBJ whole genome shotgun (WGS) entry which is preliminary data.</text>
</comment>
<evidence type="ECO:0000256" key="1">
    <source>
        <dbReference type="ARBA" id="ARBA00001971"/>
    </source>
</evidence>
<evidence type="ECO:0000313" key="12">
    <source>
        <dbReference type="EMBL" id="GCC37255.1"/>
    </source>
</evidence>
<reference evidence="12 13" key="1">
    <citation type="journal article" date="2018" name="Nat. Ecol. Evol.">
        <title>Shark genomes provide insights into elasmobranch evolution and the origin of vertebrates.</title>
        <authorList>
            <person name="Hara Y"/>
            <person name="Yamaguchi K"/>
            <person name="Onimaru K"/>
            <person name="Kadota M"/>
            <person name="Koyanagi M"/>
            <person name="Keeley SD"/>
            <person name="Tatsumi K"/>
            <person name="Tanaka K"/>
            <person name="Motone F"/>
            <person name="Kageyama Y"/>
            <person name="Nozu R"/>
            <person name="Adachi N"/>
            <person name="Nishimura O"/>
            <person name="Nakagawa R"/>
            <person name="Tanegashima C"/>
            <person name="Kiyatake I"/>
            <person name="Matsumoto R"/>
            <person name="Murakumo K"/>
            <person name="Nishida K"/>
            <person name="Terakita A"/>
            <person name="Kuratani S"/>
            <person name="Sato K"/>
            <person name="Hyodo S Kuraku.S."/>
        </authorList>
    </citation>
    <scope>NUCLEOTIDE SEQUENCE [LARGE SCALE GENOMIC DNA]</scope>
</reference>
<dbReference type="GO" id="GO:0004497">
    <property type="term" value="F:monooxygenase activity"/>
    <property type="evidence" value="ECO:0007669"/>
    <property type="project" value="UniProtKB-KW"/>
</dbReference>
<keyword evidence="4" id="KW-0479">Metal-binding</keyword>
<dbReference type="EMBL" id="BEZZ01000968">
    <property type="protein sequence ID" value="GCC37255.1"/>
    <property type="molecule type" value="Genomic_DNA"/>
</dbReference>
<dbReference type="PANTHER" id="PTHR24286">
    <property type="entry name" value="CYTOCHROME P450 26"/>
    <property type="match status" value="1"/>
</dbReference>
<dbReference type="STRING" id="137246.A0A401T3N9"/>
<comment type="cofactor">
    <cofactor evidence="1">
        <name>heme</name>
        <dbReference type="ChEBI" id="CHEBI:30413"/>
    </cofactor>
</comment>
<dbReference type="GO" id="GO:0005506">
    <property type="term" value="F:iron ion binding"/>
    <property type="evidence" value="ECO:0007669"/>
    <property type="project" value="InterPro"/>
</dbReference>
<evidence type="ECO:0000256" key="5">
    <source>
        <dbReference type="ARBA" id="ARBA00022824"/>
    </source>
</evidence>
<dbReference type="AlphaFoldDB" id="A0A401T3N9"/>
<dbReference type="OrthoDB" id="1372046at2759"/>
<evidence type="ECO:0000256" key="4">
    <source>
        <dbReference type="ARBA" id="ARBA00022723"/>
    </source>
</evidence>
<evidence type="ECO:0000256" key="7">
    <source>
        <dbReference type="ARBA" id="ARBA00023002"/>
    </source>
</evidence>
<gene>
    <name evidence="12" type="ORF">chiPu_0015757</name>
</gene>
<name>A0A401T3N9_CHIPU</name>
<dbReference type="GO" id="GO:0020037">
    <property type="term" value="F:heme binding"/>
    <property type="evidence" value="ECO:0007669"/>
    <property type="project" value="InterPro"/>
</dbReference>
<keyword evidence="8" id="KW-0408">Iron</keyword>
<dbReference type="GO" id="GO:0016705">
    <property type="term" value="F:oxidoreductase activity, acting on paired donors, with incorporation or reduction of molecular oxygen"/>
    <property type="evidence" value="ECO:0007669"/>
    <property type="project" value="InterPro"/>
</dbReference>
<dbReference type="GO" id="GO:0005789">
    <property type="term" value="C:endoplasmic reticulum membrane"/>
    <property type="evidence" value="ECO:0007669"/>
    <property type="project" value="UniProtKB-SubCell"/>
</dbReference>
<evidence type="ECO:0000256" key="3">
    <source>
        <dbReference type="ARBA" id="ARBA00004406"/>
    </source>
</evidence>
<dbReference type="InterPro" id="IPR036396">
    <property type="entry name" value="Cyt_P450_sf"/>
</dbReference>
<keyword evidence="5" id="KW-0256">Endoplasmic reticulum</keyword>
<evidence type="ECO:0000256" key="8">
    <source>
        <dbReference type="ARBA" id="ARBA00023004"/>
    </source>
</evidence>
<evidence type="ECO:0000256" key="6">
    <source>
        <dbReference type="ARBA" id="ARBA00022848"/>
    </source>
</evidence>
<keyword evidence="10" id="KW-0443">Lipid metabolism</keyword>
<sequence>MRIIILCDLRLGSKGTMRDANTQLRKWEVGNTLGEQASAVRPTHSHAPVYTIIRKTRQRSEWKAKRNGRSLEQQGSRFHSSRREKYGNVFKTHLLGRPLIRVTGSENVRKILMGEHTLVSSQWPRSTRMLLGPTSLVNSIGDIHRQKRKKFNKGQDAVLLGKNTLE</sequence>
<evidence type="ECO:0000256" key="9">
    <source>
        <dbReference type="ARBA" id="ARBA00023033"/>
    </source>
</evidence>
<dbReference type="SUPFAM" id="SSF48264">
    <property type="entry name" value="Cytochrome P450"/>
    <property type="match status" value="1"/>
</dbReference>
<evidence type="ECO:0000256" key="11">
    <source>
        <dbReference type="ARBA" id="ARBA00023136"/>
    </source>
</evidence>
<dbReference type="GO" id="GO:0016125">
    <property type="term" value="P:sterol metabolic process"/>
    <property type="evidence" value="ECO:0007669"/>
    <property type="project" value="TreeGrafter"/>
</dbReference>
<comment type="subcellular location">
    <subcellularLocation>
        <location evidence="3">Endoplasmic reticulum membrane</location>
        <topology evidence="3">Peripheral membrane protein</topology>
    </subcellularLocation>
    <subcellularLocation>
        <location evidence="2">Microsome membrane</location>
        <topology evidence="2">Peripheral membrane protein</topology>
    </subcellularLocation>
</comment>
<accession>A0A401T3N9</accession>
<dbReference type="PANTHER" id="PTHR24286:SF177">
    <property type="entry name" value="CYTOCHROME P450 26B1"/>
    <property type="match status" value="1"/>
</dbReference>